<reference evidence="2 3" key="1">
    <citation type="journal article" date="2005" name="Int. J. Syst. Evol. Microbiol.">
        <title>Bacillus cibi sp. nov., isolated from jeotgal, a traditional Korean fermented seafood.</title>
        <authorList>
            <person name="Yoon J.H."/>
            <person name="Lee C.H."/>
            <person name="Oh T.K."/>
        </authorList>
    </citation>
    <scope>NUCLEOTIDE SEQUENCE [LARGE SCALE GENOMIC DNA]</scope>
    <source>
        <strain evidence="2 3">DSM 16189</strain>
    </source>
</reference>
<feature type="chain" id="PRO_5001776052" description="Deacetylase PdaC domain-containing protein" evidence="1">
    <location>
        <begin position="19"/>
        <end position="241"/>
    </location>
</feature>
<dbReference type="AlphaFoldDB" id="A0A084GZZ1"/>
<organism evidence="2 3">
    <name type="scientific">Metabacillus indicus</name>
    <name type="common">Bacillus indicus</name>
    <dbReference type="NCBI Taxonomy" id="246786"/>
    <lineage>
        <taxon>Bacteria</taxon>
        <taxon>Bacillati</taxon>
        <taxon>Bacillota</taxon>
        <taxon>Bacilli</taxon>
        <taxon>Bacillales</taxon>
        <taxon>Bacillaceae</taxon>
        <taxon>Metabacillus</taxon>
    </lineage>
</organism>
<proteinExistence type="predicted"/>
<evidence type="ECO:0000313" key="3">
    <source>
        <dbReference type="Proteomes" id="UP000028549"/>
    </source>
</evidence>
<evidence type="ECO:0000256" key="1">
    <source>
        <dbReference type="SAM" id="SignalP"/>
    </source>
</evidence>
<dbReference type="EMBL" id="JNVC02000004">
    <property type="protein sequence ID" value="KEZ52903.1"/>
    <property type="molecule type" value="Genomic_DNA"/>
</dbReference>
<name>A0A084GZZ1_METID</name>
<dbReference type="Proteomes" id="UP000028549">
    <property type="component" value="Unassembled WGS sequence"/>
</dbReference>
<dbReference type="RefSeq" id="WP_029565959.1">
    <property type="nucleotide sequence ID" value="NZ_JNVC02000004.1"/>
</dbReference>
<sequence>MIIFYILLACISMPQSIAGDLNSLQTHSSNTHENYQLTEFFYHHNQTAISYPQLSGMKDSSKKEKLNKNIKTDALTVLHYYPDGAMTDGLTLDIKHTIKRMDRELLSIQYDGLGNVSGTAHPSNHFYTSTYLLTHGERVKLDQLVTLNEAFSETLKKKSKALSPAMEGYLDGFSNQDLLAKLQTADQLERIGENDQSDVFSYWTKDSLGISIGVSHAQGDHAEFEVLKKEIVPFLKKPIAE</sequence>
<keyword evidence="3" id="KW-1185">Reference proteome</keyword>
<dbReference type="Gene3D" id="3.30.565.40">
    <property type="entry name" value="Fervidobacterium nodosum Rt17-B1 like"/>
    <property type="match status" value="1"/>
</dbReference>
<keyword evidence="1" id="KW-0732">Signal</keyword>
<dbReference type="OrthoDB" id="2067190at2"/>
<evidence type="ECO:0008006" key="4">
    <source>
        <dbReference type="Google" id="ProtNLM"/>
    </source>
</evidence>
<comment type="caution">
    <text evidence="2">The sequence shown here is derived from an EMBL/GenBank/DDBJ whole genome shotgun (WGS) entry which is preliminary data.</text>
</comment>
<accession>A0A084GZZ1</accession>
<feature type="signal peptide" evidence="1">
    <location>
        <begin position="1"/>
        <end position="18"/>
    </location>
</feature>
<protein>
    <recommendedName>
        <fullName evidence="4">Deacetylase PdaC domain-containing protein</fullName>
    </recommendedName>
</protein>
<evidence type="ECO:0000313" key="2">
    <source>
        <dbReference type="EMBL" id="KEZ52903.1"/>
    </source>
</evidence>
<dbReference type="STRING" id="246786.GS18_0208715"/>
<gene>
    <name evidence="2" type="ORF">GS18_0208715</name>
</gene>